<name>A0AAV4E856_9GAST</name>
<reference evidence="1 2" key="1">
    <citation type="journal article" date="2021" name="Elife">
        <title>Chloroplast acquisition without the gene transfer in kleptoplastic sea slugs, Plakobranchus ocellatus.</title>
        <authorList>
            <person name="Maeda T."/>
            <person name="Takahashi S."/>
            <person name="Yoshida T."/>
            <person name="Shimamura S."/>
            <person name="Takaki Y."/>
            <person name="Nagai Y."/>
            <person name="Toyoda A."/>
            <person name="Suzuki Y."/>
            <person name="Arimoto A."/>
            <person name="Ishii H."/>
            <person name="Satoh N."/>
            <person name="Nishiyama T."/>
            <person name="Hasebe M."/>
            <person name="Maruyama T."/>
            <person name="Minagawa J."/>
            <person name="Obokata J."/>
            <person name="Shigenobu S."/>
        </authorList>
    </citation>
    <scope>NUCLEOTIDE SEQUENCE [LARGE SCALE GENOMIC DNA]</scope>
</reference>
<comment type="caution">
    <text evidence="1">The sequence shown here is derived from an EMBL/GenBank/DDBJ whole genome shotgun (WGS) entry which is preliminary data.</text>
</comment>
<dbReference type="PANTHER" id="PTHR46704:SF9">
    <property type="entry name" value="BHLH DOMAIN-CONTAINING PROTEIN"/>
    <property type="match status" value="1"/>
</dbReference>
<sequence length="365" mass="41341">MALLQSLTNIPATFGDLATHLILSLPQTQCAHFITDTYKPNSIKGCERERRGSSNNNSFLLKGPAMKVPRNWKLFMSSDENKKALTSFLLNEFQKDSFAPRLFKRELYFVCEDRCELLTRDDGVFVTSRPIQDLFSSQEEADTRIILHCFYVSKQPFTSRTVIKSPVTDVFLLLMSFAEEIGKSIIFDTGAGNNRRLLDMSRLSSSIPEHLQNVSLGLHAFTGSDTTSCFAGKGKVRPLKFLKQDPSLSAVFARLGTSEDVSEIDMLQLEAFVCTVYGKASENSVNKVRYDKIRQSFRGRQNFLSNTDGIDFTQLPPCKAVLHLHIKRANYQTLLWRTSSFQFPDLPDPEKHGWRSTPSGRLEIQ</sequence>
<protein>
    <submittedName>
        <fullName evidence="1">Uncharacterized protein</fullName>
    </submittedName>
</protein>
<evidence type="ECO:0000313" key="2">
    <source>
        <dbReference type="Proteomes" id="UP000762676"/>
    </source>
</evidence>
<keyword evidence="2" id="KW-1185">Reference proteome</keyword>
<evidence type="ECO:0000313" key="1">
    <source>
        <dbReference type="EMBL" id="GFR57388.1"/>
    </source>
</evidence>
<proteinExistence type="predicted"/>
<organism evidence="1 2">
    <name type="scientific">Elysia marginata</name>
    <dbReference type="NCBI Taxonomy" id="1093978"/>
    <lineage>
        <taxon>Eukaryota</taxon>
        <taxon>Metazoa</taxon>
        <taxon>Spiralia</taxon>
        <taxon>Lophotrochozoa</taxon>
        <taxon>Mollusca</taxon>
        <taxon>Gastropoda</taxon>
        <taxon>Heterobranchia</taxon>
        <taxon>Euthyneura</taxon>
        <taxon>Panpulmonata</taxon>
        <taxon>Sacoglossa</taxon>
        <taxon>Placobranchoidea</taxon>
        <taxon>Plakobranchidae</taxon>
        <taxon>Elysia</taxon>
    </lineage>
</organism>
<dbReference type="EMBL" id="BMAT01010618">
    <property type="protein sequence ID" value="GFR57388.1"/>
    <property type="molecule type" value="Genomic_DNA"/>
</dbReference>
<accession>A0AAV4E856</accession>
<dbReference type="AlphaFoldDB" id="A0AAV4E856"/>
<dbReference type="Proteomes" id="UP000762676">
    <property type="component" value="Unassembled WGS sequence"/>
</dbReference>
<dbReference type="PANTHER" id="PTHR46704">
    <property type="entry name" value="CXC DOMAIN-CONTAINING PROTEIN-RELATED"/>
    <property type="match status" value="1"/>
</dbReference>
<gene>
    <name evidence="1" type="ORF">ElyMa_005336700</name>
</gene>